<keyword evidence="1" id="KW-0808">Transferase</keyword>
<dbReference type="Proteomes" id="UP000285266">
    <property type="component" value="Unassembled WGS sequence"/>
</dbReference>
<sequence>MKIIEYSQRFNKQIRDYELQDATFTGLPENAIRLSKTNMDYHPCLAVISEDVVPAFFVLAYGKDKFRYTDNPQSMLLRSFSTDDRYVRKGYALRALTLLPEYVRNKFPNVIEIVLGVNRRNVHVQKLYEKAEFKKQANTYVGRCGEQFIYRKIVG</sequence>
<comment type="caution">
    <text evidence="1">The sequence shown here is derived from an EMBL/GenBank/DDBJ whole genome shotgun (WGS) entry which is preliminary data.</text>
</comment>
<organism evidence="1 2">
    <name type="scientific">Bifidobacterium mongoliense</name>
    <dbReference type="NCBI Taxonomy" id="518643"/>
    <lineage>
        <taxon>Bacteria</taxon>
        <taxon>Bacillati</taxon>
        <taxon>Actinomycetota</taxon>
        <taxon>Actinomycetes</taxon>
        <taxon>Bifidobacteriales</taxon>
        <taxon>Bifidobacteriaceae</taxon>
        <taxon>Bifidobacterium</taxon>
    </lineage>
</organism>
<evidence type="ECO:0000313" key="2">
    <source>
        <dbReference type="Proteomes" id="UP000285266"/>
    </source>
</evidence>
<name>A0A423UBV0_9BIFI</name>
<evidence type="ECO:0000313" key="1">
    <source>
        <dbReference type="EMBL" id="ROT86184.1"/>
    </source>
</evidence>
<dbReference type="AlphaFoldDB" id="A0A423UBV0"/>
<dbReference type="Gene3D" id="3.40.630.30">
    <property type="match status" value="1"/>
</dbReference>
<dbReference type="GO" id="GO:0016740">
    <property type="term" value="F:transferase activity"/>
    <property type="evidence" value="ECO:0007669"/>
    <property type="project" value="UniProtKB-KW"/>
</dbReference>
<dbReference type="SUPFAM" id="SSF55729">
    <property type="entry name" value="Acyl-CoA N-acyltransferases (Nat)"/>
    <property type="match status" value="1"/>
</dbReference>
<protein>
    <submittedName>
        <fullName evidence="1">GNAT family acetyltransferase</fullName>
    </submittedName>
</protein>
<dbReference type="RefSeq" id="WP_123645425.1">
    <property type="nucleotide sequence ID" value="NZ_JBBMLJ010000009.1"/>
</dbReference>
<reference evidence="1 2" key="1">
    <citation type="submission" date="2018-07" db="EMBL/GenBank/DDBJ databases">
        <title>The role of parmesan cheese in vectoring bovine microbiota.</title>
        <authorList>
            <person name="Lugli G.A."/>
            <person name="Milani C."/>
        </authorList>
    </citation>
    <scope>NUCLEOTIDE SEQUENCE [LARGE SCALE GENOMIC DNA]</scope>
    <source>
        <strain evidence="1 2">BMONG18</strain>
    </source>
</reference>
<dbReference type="InterPro" id="IPR016181">
    <property type="entry name" value="Acyl_CoA_acyltransferase"/>
</dbReference>
<accession>A0A423UBV0</accession>
<dbReference type="EMBL" id="QRAJ01000016">
    <property type="protein sequence ID" value="ROT86184.1"/>
    <property type="molecule type" value="Genomic_DNA"/>
</dbReference>
<gene>
    <name evidence="1" type="ORF">BMONG18_1692</name>
</gene>
<proteinExistence type="predicted"/>